<sequence length="240" mass="25356">MQQIALITGSGRKGGLGYETARQLGEAGYHVILAARRPELAQLTQELIGQGISASYVRLDTTDEASVAAAAAEVDRRFGRLDVLVNNAASMRAGASVEQQDIAEMRAVLDTNVIGTWIVTQKFIPLLRRSEHGRIVNVSSGAGSYGDPQYGFLHGAMGIPASGYGISKLAINGLTIKTAKELAADHILVNAVCPDITDTFGSGMFGRPVEVSAKSVTWAATLPDDGPTGGFFRDGKPLPW</sequence>
<dbReference type="PANTHER" id="PTHR43669:SF3">
    <property type="entry name" value="ALCOHOL DEHYDROGENASE, PUTATIVE (AFU_ORTHOLOGUE AFUA_3G03445)-RELATED"/>
    <property type="match status" value="1"/>
</dbReference>
<evidence type="ECO:0000259" key="4">
    <source>
        <dbReference type="SMART" id="SM00822"/>
    </source>
</evidence>
<dbReference type="InterPro" id="IPR057326">
    <property type="entry name" value="KR_dom"/>
</dbReference>
<dbReference type="InterPro" id="IPR002347">
    <property type="entry name" value="SDR_fam"/>
</dbReference>
<protein>
    <submittedName>
        <fullName evidence="5">SDR family NAD(P)-dependent oxidoreductase</fullName>
    </submittedName>
</protein>
<dbReference type="SUPFAM" id="SSF51735">
    <property type="entry name" value="NAD(P)-binding Rossmann-fold domains"/>
    <property type="match status" value="1"/>
</dbReference>
<reference evidence="5 6" key="1">
    <citation type="submission" date="2019-10" db="EMBL/GenBank/DDBJ databases">
        <title>Bifidobacterium from non-human primates.</title>
        <authorList>
            <person name="Modesto M."/>
        </authorList>
    </citation>
    <scope>NUCLEOTIDE SEQUENCE [LARGE SCALE GENOMIC DNA]</scope>
    <source>
        <strain evidence="5 6">TRE17</strain>
    </source>
</reference>
<keyword evidence="6" id="KW-1185">Reference proteome</keyword>
<gene>
    <name evidence="5" type="ORF">GFD25_09760</name>
</gene>
<organism evidence="5 6">
    <name type="scientific">Bifidobacterium aerophilum</name>
    <dbReference type="NCBI Taxonomy" id="1798155"/>
    <lineage>
        <taxon>Bacteria</taxon>
        <taxon>Bacillati</taxon>
        <taxon>Actinomycetota</taxon>
        <taxon>Actinomycetes</taxon>
        <taxon>Bifidobacteriales</taxon>
        <taxon>Bifidobacteriaceae</taxon>
        <taxon>Bifidobacterium</taxon>
    </lineage>
</organism>
<evidence type="ECO:0000256" key="2">
    <source>
        <dbReference type="ARBA" id="ARBA00023002"/>
    </source>
</evidence>
<keyword evidence="2" id="KW-0560">Oxidoreductase</keyword>
<evidence type="ECO:0000256" key="1">
    <source>
        <dbReference type="ARBA" id="ARBA00006484"/>
    </source>
</evidence>
<feature type="domain" description="Ketoreductase" evidence="4">
    <location>
        <begin position="3"/>
        <end position="165"/>
    </location>
</feature>
<dbReference type="Pfam" id="PF00106">
    <property type="entry name" value="adh_short"/>
    <property type="match status" value="1"/>
</dbReference>
<dbReference type="GO" id="GO:0016491">
    <property type="term" value="F:oxidoreductase activity"/>
    <property type="evidence" value="ECO:0007669"/>
    <property type="project" value="UniProtKB-KW"/>
</dbReference>
<name>A0A6N9Z814_9BIFI</name>
<dbReference type="RefSeq" id="WP_163232349.1">
    <property type="nucleotide sequence ID" value="NZ_WHZW01000021.1"/>
</dbReference>
<comment type="caution">
    <text evidence="5">The sequence shown here is derived from an EMBL/GenBank/DDBJ whole genome shotgun (WGS) entry which is preliminary data.</text>
</comment>
<dbReference type="EMBL" id="WHZW01000021">
    <property type="protein sequence ID" value="NEG90263.1"/>
    <property type="molecule type" value="Genomic_DNA"/>
</dbReference>
<comment type="similarity">
    <text evidence="1 3">Belongs to the short-chain dehydrogenases/reductases (SDR) family.</text>
</comment>
<proteinExistence type="inferred from homology"/>
<dbReference type="AlphaFoldDB" id="A0A6N9Z814"/>
<evidence type="ECO:0000313" key="6">
    <source>
        <dbReference type="Proteomes" id="UP000469194"/>
    </source>
</evidence>
<accession>A0A6N9Z814</accession>
<evidence type="ECO:0000313" key="5">
    <source>
        <dbReference type="EMBL" id="NEG90263.1"/>
    </source>
</evidence>
<dbReference type="PRINTS" id="PR00080">
    <property type="entry name" value="SDRFAMILY"/>
</dbReference>
<dbReference type="PANTHER" id="PTHR43669">
    <property type="entry name" value="5-KETO-D-GLUCONATE 5-REDUCTASE"/>
    <property type="match status" value="1"/>
</dbReference>
<dbReference type="InterPro" id="IPR036291">
    <property type="entry name" value="NAD(P)-bd_dom_sf"/>
</dbReference>
<dbReference type="SMART" id="SM00822">
    <property type="entry name" value="PKS_KR"/>
    <property type="match status" value="1"/>
</dbReference>
<dbReference type="PRINTS" id="PR00081">
    <property type="entry name" value="GDHRDH"/>
</dbReference>
<dbReference type="Proteomes" id="UP000469194">
    <property type="component" value="Unassembled WGS sequence"/>
</dbReference>
<evidence type="ECO:0000256" key="3">
    <source>
        <dbReference type="RuleBase" id="RU000363"/>
    </source>
</evidence>
<dbReference type="Gene3D" id="3.40.50.720">
    <property type="entry name" value="NAD(P)-binding Rossmann-like Domain"/>
    <property type="match status" value="1"/>
</dbReference>